<organism evidence="1">
    <name type="scientific">Anopheles coluzzii</name>
    <name type="common">African malaria mosquito</name>
    <dbReference type="NCBI Taxonomy" id="1518534"/>
    <lineage>
        <taxon>Eukaryota</taxon>
        <taxon>Metazoa</taxon>
        <taxon>Ecdysozoa</taxon>
        <taxon>Arthropoda</taxon>
        <taxon>Hexapoda</taxon>
        <taxon>Insecta</taxon>
        <taxon>Pterygota</taxon>
        <taxon>Neoptera</taxon>
        <taxon>Endopterygota</taxon>
        <taxon>Diptera</taxon>
        <taxon>Nematocera</taxon>
        <taxon>Culicoidea</taxon>
        <taxon>Culicidae</taxon>
        <taxon>Anophelinae</taxon>
        <taxon>Anopheles</taxon>
    </lineage>
</organism>
<accession>A0A8W7PTE9</accession>
<reference evidence="1" key="1">
    <citation type="submission" date="2022-08" db="UniProtKB">
        <authorList>
            <consortium name="EnsemblMetazoa"/>
        </authorList>
    </citation>
    <scope>IDENTIFICATION</scope>
</reference>
<name>A0A8W7PTE9_ANOCL</name>
<dbReference type="Proteomes" id="UP000075882">
    <property type="component" value="Unassembled WGS sequence"/>
</dbReference>
<evidence type="ECO:0000313" key="1">
    <source>
        <dbReference type="EnsemblMetazoa" id="ACOM036499-PA.1"/>
    </source>
</evidence>
<protein>
    <submittedName>
        <fullName evidence="1">Uncharacterized protein</fullName>
    </submittedName>
</protein>
<sequence length="253" mass="27840">MSGCNIRHIPYVSWIVPVRTGKRMSRNINSSNQRLYHFRSRHGTGMSQQRRIPPRKLQHLKGSKVVTPPQAPIAGSTEGFSLLRCKTAKRQPPSFVHQADDLAPTALDDALPLAGALRAIVAGGRRCRRRRRILPVRFRVLHHVVLPDEALAALLAGVRFRAAVQAHVPPQHTLLNTLSHSMHRWISGACPFALPFWAAFWPRARASCVCPTSVEVTLGEQGAGEMDGAVAPSCGVATRYSSCSWYGSTSDCR</sequence>
<dbReference type="EnsemblMetazoa" id="ACOM036499-RA">
    <property type="protein sequence ID" value="ACOM036499-PA.1"/>
    <property type="gene ID" value="ACOM036499"/>
</dbReference>
<proteinExistence type="predicted"/>
<dbReference type="AlphaFoldDB" id="A0A8W7PTE9"/>